<keyword evidence="1" id="KW-0732">Signal</keyword>
<dbReference type="OrthoDB" id="5115706at2"/>
<dbReference type="EMBL" id="CP014327">
    <property type="protein sequence ID" value="AML51051.1"/>
    <property type="molecule type" value="Genomic_DNA"/>
</dbReference>
<dbReference type="AlphaFoldDB" id="A0A126UYB5"/>
<name>A0A126UYB5_9RHOB</name>
<dbReference type="KEGG" id="hat:RC74_06970"/>
<protein>
    <submittedName>
        <fullName evidence="2">Uncharacterized protein</fullName>
    </submittedName>
</protein>
<organism evidence="2 3">
    <name type="scientific">Falsihalocynthiibacter arcticus</name>
    <dbReference type="NCBI Taxonomy" id="1579316"/>
    <lineage>
        <taxon>Bacteria</taxon>
        <taxon>Pseudomonadati</taxon>
        <taxon>Pseudomonadota</taxon>
        <taxon>Alphaproteobacteria</taxon>
        <taxon>Rhodobacterales</taxon>
        <taxon>Roseobacteraceae</taxon>
        <taxon>Falsihalocynthiibacter</taxon>
    </lineage>
</organism>
<evidence type="ECO:0000313" key="3">
    <source>
        <dbReference type="Proteomes" id="UP000070371"/>
    </source>
</evidence>
<reference evidence="2 3" key="1">
    <citation type="submission" date="2016-02" db="EMBL/GenBank/DDBJ databases">
        <title>Complete genome sequence of Halocynthiibacter arcticus PAMC 20958t from arctic marine sediment.</title>
        <authorList>
            <person name="Lee Y.M."/>
            <person name="Baek K."/>
            <person name="Lee H.K."/>
            <person name="Shin S.C."/>
        </authorList>
    </citation>
    <scope>NUCLEOTIDE SEQUENCE [LARGE SCALE GENOMIC DNA]</scope>
    <source>
        <strain evidence="2">PAMC 20958</strain>
    </source>
</reference>
<dbReference type="PROSITE" id="PS51257">
    <property type="entry name" value="PROKAR_LIPOPROTEIN"/>
    <property type="match status" value="1"/>
</dbReference>
<evidence type="ECO:0000313" key="2">
    <source>
        <dbReference type="EMBL" id="AML51051.1"/>
    </source>
</evidence>
<feature type="chain" id="PRO_5007443432" evidence="1">
    <location>
        <begin position="21"/>
        <end position="237"/>
    </location>
</feature>
<proteinExistence type="predicted"/>
<keyword evidence="3" id="KW-1185">Reference proteome</keyword>
<dbReference type="RefSeq" id="WP_039003993.1">
    <property type="nucleotide sequence ID" value="NZ_CP014327.1"/>
</dbReference>
<evidence type="ECO:0000256" key="1">
    <source>
        <dbReference type="SAM" id="SignalP"/>
    </source>
</evidence>
<sequence length="237" mass="25911">MNKFSILGLLLISACTTPKAAGLDANGDAIPLAIYTVSGGNLSGEVPPSHKAQWNRFNTLIPASYHTEIVSFQPIDSVATDGIDGTVAPLNDERSQWLLMLDVTGETEAHELDRTMVHEYAHLLSLRLSQVPLGGSEASCATLYVSEGCPLNSSYLAKFGAEFWTTNTGDEEVDYVEGDFVTEYAASNAIEDLAESFAEYVVHTERWTGNSVADRKVQFFAQFPELVRLRSVIRTNL</sequence>
<feature type="signal peptide" evidence="1">
    <location>
        <begin position="1"/>
        <end position="20"/>
    </location>
</feature>
<dbReference type="Gene3D" id="3.40.390.70">
    <property type="match status" value="1"/>
</dbReference>
<dbReference type="Proteomes" id="UP000070371">
    <property type="component" value="Chromosome"/>
</dbReference>
<accession>A0A126UYB5</accession>
<gene>
    <name evidence="2" type="ORF">RC74_06970</name>
</gene>